<dbReference type="GO" id="GO:0006508">
    <property type="term" value="P:proteolysis"/>
    <property type="evidence" value="ECO:0007669"/>
    <property type="project" value="InterPro"/>
</dbReference>
<dbReference type="EMBL" id="JH668584">
    <property type="protein sequence ID" value="KAG6458452.1"/>
    <property type="molecule type" value="Genomic_DNA"/>
</dbReference>
<feature type="domain" description="CCHC-type" evidence="3">
    <location>
        <begin position="202"/>
        <end position="219"/>
    </location>
</feature>
<comment type="caution">
    <text evidence="4">The sequence shown here is derived from an EMBL/GenBank/DDBJ whole genome shotgun (WGS) entry which is preliminary data.</text>
</comment>
<evidence type="ECO:0000259" key="3">
    <source>
        <dbReference type="PROSITE" id="PS50158"/>
    </source>
</evidence>
<dbReference type="PANTHER" id="PTHR37984">
    <property type="entry name" value="PROTEIN CBG26694"/>
    <property type="match status" value="1"/>
</dbReference>
<dbReference type="Pfam" id="PF12384">
    <property type="entry name" value="Peptidase_A2B"/>
    <property type="match status" value="1"/>
</dbReference>
<dbReference type="GO" id="GO:0004190">
    <property type="term" value="F:aspartic-type endopeptidase activity"/>
    <property type="evidence" value="ECO:0007669"/>
    <property type="project" value="InterPro"/>
</dbReference>
<dbReference type="GO" id="GO:0003676">
    <property type="term" value="F:nucleic acid binding"/>
    <property type="evidence" value="ECO:0007669"/>
    <property type="project" value="InterPro"/>
</dbReference>
<dbReference type="InterPro" id="IPR024650">
    <property type="entry name" value="Peptidase_A2B"/>
</dbReference>
<feature type="compositionally biased region" description="Basic and acidic residues" evidence="2">
    <location>
        <begin position="189"/>
        <end position="204"/>
    </location>
</feature>
<dbReference type="Pfam" id="PF00098">
    <property type="entry name" value="zf-CCHC"/>
    <property type="match status" value="2"/>
</dbReference>
<dbReference type="Proteomes" id="UP000791440">
    <property type="component" value="Unassembled WGS sequence"/>
</dbReference>
<sequence length="673" mass="76490">MSKSEIEMAAPTWYDGLIPKFDGVNKVYTSSKWAQDVEDHAEIMKWTPTQTLIVARRSLSGVAALWLRTEKIHKTFEELKSALLKEFPDGLNSKEAHELLCSRRKGKDESYYQYMLSMKELAKRGKIADYVAIQYIIEGITDYESNKTILYGATTYGVLRERLAIYENMKKNVAKSPKRHTSAASSSVRGEKAKESSSPSDRRCYKCGDKDHISSSCTKGVKCFKCGAFGHVATRCTSSTNMKERIGGKQSSLCAKMAAEVGSTDDIDIDSSPNDSVKRQSVLNVNTARKSVKCVEINGVSVEGLIDSGSDLNLVTEDLFFELKDCIYTKDNILLTGLGHSKVVAVGKFKSDVKIDDYCYNVTYYIVPRDTMPYRMILGQPFLNDVRVVIEKGVVNVMPQGEGELLSCLLTDTEPIQLSHIPSDIQGAVCDLVEQYTPVQTKETPLEMVIVLKDNIPVSQHPRRLSAQEQLVVDKQVEEWLQEGIVRPSFSEYASPLVLIKKKNGHTRVCVDYRKINEKMVKDHFPLPVIDDHLDKLSEAVVYSKLDLKDAFFHLKIKEDCIKYTSFVTPSGQFEFTRGNYIEYRTMKGPRRKYIEYRTTKGPRGNYIEYRRTKGPRRKYIEYRRRTGKHNRRKRNSTKILGRDRYEVVKVDSCTEGPNKTSSAADHMKIWPV</sequence>
<dbReference type="InterPro" id="IPR001969">
    <property type="entry name" value="Aspartic_peptidase_AS"/>
</dbReference>
<dbReference type="CDD" id="cd01647">
    <property type="entry name" value="RT_LTR"/>
    <property type="match status" value="1"/>
</dbReference>
<dbReference type="InterPro" id="IPR050951">
    <property type="entry name" value="Retrovirus_Pol_polyprotein"/>
</dbReference>
<keyword evidence="1" id="KW-0863">Zinc-finger</keyword>
<dbReference type="Pfam" id="PF00078">
    <property type="entry name" value="RVT_1"/>
    <property type="match status" value="1"/>
</dbReference>
<evidence type="ECO:0000313" key="4">
    <source>
        <dbReference type="EMBL" id="KAG6458452.1"/>
    </source>
</evidence>
<dbReference type="GO" id="GO:0008270">
    <property type="term" value="F:zinc ion binding"/>
    <property type="evidence" value="ECO:0007669"/>
    <property type="project" value="UniProtKB-KW"/>
</dbReference>
<reference evidence="4" key="2">
    <citation type="submission" date="2020-12" db="EMBL/GenBank/DDBJ databases">
        <authorList>
            <person name="Kanost M."/>
        </authorList>
    </citation>
    <scope>NUCLEOTIDE SEQUENCE</scope>
</reference>
<keyword evidence="5" id="KW-1185">Reference proteome</keyword>
<dbReference type="CDD" id="cd00303">
    <property type="entry name" value="retropepsin_like"/>
    <property type="match status" value="1"/>
</dbReference>
<dbReference type="InterPro" id="IPR000477">
    <property type="entry name" value="RT_dom"/>
</dbReference>
<gene>
    <name evidence="4" type="ORF">O3G_MSEX010867</name>
</gene>
<reference evidence="4" key="1">
    <citation type="journal article" date="2016" name="Insect Biochem. Mol. Biol.">
        <title>Multifaceted biological insights from a draft genome sequence of the tobacco hornworm moth, Manduca sexta.</title>
        <authorList>
            <person name="Kanost M.R."/>
            <person name="Arrese E.L."/>
            <person name="Cao X."/>
            <person name="Chen Y.R."/>
            <person name="Chellapilla S."/>
            <person name="Goldsmith M.R."/>
            <person name="Grosse-Wilde E."/>
            <person name="Heckel D.G."/>
            <person name="Herndon N."/>
            <person name="Jiang H."/>
            <person name="Papanicolaou A."/>
            <person name="Qu J."/>
            <person name="Soulages J.L."/>
            <person name="Vogel H."/>
            <person name="Walters J."/>
            <person name="Waterhouse R.M."/>
            <person name="Ahn S.J."/>
            <person name="Almeida F.C."/>
            <person name="An C."/>
            <person name="Aqrawi P."/>
            <person name="Bretschneider A."/>
            <person name="Bryant W.B."/>
            <person name="Bucks S."/>
            <person name="Chao H."/>
            <person name="Chevignon G."/>
            <person name="Christen J.M."/>
            <person name="Clarke D.F."/>
            <person name="Dittmer N.T."/>
            <person name="Ferguson L.C.F."/>
            <person name="Garavelou S."/>
            <person name="Gordon K.H.J."/>
            <person name="Gunaratna R.T."/>
            <person name="Han Y."/>
            <person name="Hauser F."/>
            <person name="He Y."/>
            <person name="Heidel-Fischer H."/>
            <person name="Hirsh A."/>
            <person name="Hu Y."/>
            <person name="Jiang H."/>
            <person name="Kalra D."/>
            <person name="Klinner C."/>
            <person name="Konig C."/>
            <person name="Kovar C."/>
            <person name="Kroll A.R."/>
            <person name="Kuwar S.S."/>
            <person name="Lee S.L."/>
            <person name="Lehman R."/>
            <person name="Li K."/>
            <person name="Li Z."/>
            <person name="Liang H."/>
            <person name="Lovelace S."/>
            <person name="Lu Z."/>
            <person name="Mansfield J.H."/>
            <person name="McCulloch K.J."/>
            <person name="Mathew T."/>
            <person name="Morton B."/>
            <person name="Muzny D.M."/>
            <person name="Neunemann D."/>
            <person name="Ongeri F."/>
            <person name="Pauchet Y."/>
            <person name="Pu L.L."/>
            <person name="Pyrousis I."/>
            <person name="Rao X.J."/>
            <person name="Redding A."/>
            <person name="Roesel C."/>
            <person name="Sanchez-Gracia A."/>
            <person name="Schaack S."/>
            <person name="Shukla A."/>
            <person name="Tetreau G."/>
            <person name="Wang Y."/>
            <person name="Xiong G.H."/>
            <person name="Traut W."/>
            <person name="Walsh T.K."/>
            <person name="Worley K.C."/>
            <person name="Wu D."/>
            <person name="Wu W."/>
            <person name="Wu Y.Q."/>
            <person name="Zhang X."/>
            <person name="Zou Z."/>
            <person name="Zucker H."/>
            <person name="Briscoe A.D."/>
            <person name="Burmester T."/>
            <person name="Clem R.J."/>
            <person name="Feyereisen R."/>
            <person name="Grimmelikhuijzen C.J.P."/>
            <person name="Hamodrakas S.J."/>
            <person name="Hansson B.S."/>
            <person name="Huguet E."/>
            <person name="Jermiin L.S."/>
            <person name="Lan Q."/>
            <person name="Lehman H.K."/>
            <person name="Lorenzen M."/>
            <person name="Merzendorfer H."/>
            <person name="Michalopoulos I."/>
            <person name="Morton D.B."/>
            <person name="Muthukrishnan S."/>
            <person name="Oakeshott J.G."/>
            <person name="Palmer W."/>
            <person name="Park Y."/>
            <person name="Passarelli A.L."/>
            <person name="Rozas J."/>
            <person name="Schwartz L.M."/>
            <person name="Smith W."/>
            <person name="Southgate A."/>
            <person name="Vilcinskas A."/>
            <person name="Vogt R."/>
            <person name="Wang P."/>
            <person name="Werren J."/>
            <person name="Yu X.Q."/>
            <person name="Zhou J.J."/>
            <person name="Brown S.J."/>
            <person name="Scherer S.E."/>
            <person name="Richards S."/>
            <person name="Blissard G.W."/>
        </authorList>
    </citation>
    <scope>NUCLEOTIDE SEQUENCE</scope>
</reference>
<name>A0A922CU49_MANSE</name>
<feature type="region of interest" description="Disordered" evidence="2">
    <location>
        <begin position="175"/>
        <end position="204"/>
    </location>
</feature>
<dbReference type="PANTHER" id="PTHR37984:SF5">
    <property type="entry name" value="PROTEIN NYNRIN-LIKE"/>
    <property type="match status" value="1"/>
</dbReference>
<dbReference type="AlphaFoldDB" id="A0A922CU49"/>
<protein>
    <recommendedName>
        <fullName evidence="3">CCHC-type domain-containing protein</fullName>
    </recommendedName>
</protein>
<evidence type="ECO:0000256" key="2">
    <source>
        <dbReference type="SAM" id="MobiDB-lite"/>
    </source>
</evidence>
<accession>A0A922CU49</accession>
<proteinExistence type="predicted"/>
<keyword evidence="1" id="KW-0862">Zinc</keyword>
<dbReference type="PROSITE" id="PS50158">
    <property type="entry name" value="ZF_CCHC"/>
    <property type="match status" value="2"/>
</dbReference>
<dbReference type="SMART" id="SM00343">
    <property type="entry name" value="ZnF_C2HC"/>
    <property type="match status" value="2"/>
</dbReference>
<dbReference type="InterPro" id="IPR001878">
    <property type="entry name" value="Znf_CCHC"/>
</dbReference>
<evidence type="ECO:0000313" key="5">
    <source>
        <dbReference type="Proteomes" id="UP000791440"/>
    </source>
</evidence>
<dbReference type="PROSITE" id="PS00141">
    <property type="entry name" value="ASP_PROTEASE"/>
    <property type="match status" value="1"/>
</dbReference>
<evidence type="ECO:0000256" key="1">
    <source>
        <dbReference type="PROSITE-ProRule" id="PRU00047"/>
    </source>
</evidence>
<keyword evidence="1" id="KW-0479">Metal-binding</keyword>
<feature type="domain" description="CCHC-type" evidence="3">
    <location>
        <begin position="222"/>
        <end position="238"/>
    </location>
</feature>
<organism evidence="4 5">
    <name type="scientific">Manduca sexta</name>
    <name type="common">Tobacco hawkmoth</name>
    <name type="synonym">Tobacco hornworm</name>
    <dbReference type="NCBI Taxonomy" id="7130"/>
    <lineage>
        <taxon>Eukaryota</taxon>
        <taxon>Metazoa</taxon>
        <taxon>Ecdysozoa</taxon>
        <taxon>Arthropoda</taxon>
        <taxon>Hexapoda</taxon>
        <taxon>Insecta</taxon>
        <taxon>Pterygota</taxon>
        <taxon>Neoptera</taxon>
        <taxon>Endopterygota</taxon>
        <taxon>Lepidoptera</taxon>
        <taxon>Glossata</taxon>
        <taxon>Ditrysia</taxon>
        <taxon>Bombycoidea</taxon>
        <taxon>Sphingidae</taxon>
        <taxon>Sphinginae</taxon>
        <taxon>Sphingini</taxon>
        <taxon>Manduca</taxon>
    </lineage>
</organism>